<name>A0A1B9I846_9TREE</name>
<reference evidence="3" key="4">
    <citation type="submission" date="2024-02" db="EMBL/GenBank/DDBJ databases">
        <title>Comparative genomics of Cryptococcus and Kwoniella reveals pathogenesis evolution and contrasting modes of karyotype evolution via chromosome fusion or intercentromeric recombination.</title>
        <authorList>
            <person name="Coelho M.A."/>
            <person name="David-Palma M."/>
            <person name="Shea T."/>
            <person name="Bowers K."/>
            <person name="McGinley-Smith S."/>
            <person name="Mohammad A.W."/>
            <person name="Gnirke A."/>
            <person name="Yurkov A.M."/>
            <person name="Nowrousian M."/>
            <person name="Sun S."/>
            <person name="Cuomo C.A."/>
            <person name="Heitman J."/>
        </authorList>
    </citation>
    <scope>NUCLEOTIDE SEQUENCE</scope>
    <source>
        <strain evidence="3">CBS 10737</strain>
    </source>
</reference>
<reference evidence="2" key="1">
    <citation type="submission" date="2013-07" db="EMBL/GenBank/DDBJ databases">
        <title>The Genome Sequence of Cryptococcus pinus CBS10737.</title>
        <authorList>
            <consortium name="The Broad Institute Genome Sequencing Platform"/>
            <person name="Cuomo C."/>
            <person name="Litvintseva A."/>
            <person name="Chen Y."/>
            <person name="Heitman J."/>
            <person name="Sun S."/>
            <person name="Springer D."/>
            <person name="Dromer F."/>
            <person name="Young S.K."/>
            <person name="Zeng Q."/>
            <person name="Gargeya S."/>
            <person name="Fitzgerald M."/>
            <person name="Abouelleil A."/>
            <person name="Alvarado L."/>
            <person name="Berlin A.M."/>
            <person name="Chapman S.B."/>
            <person name="Dewar J."/>
            <person name="Goldberg J."/>
            <person name="Griggs A."/>
            <person name="Gujja S."/>
            <person name="Hansen M."/>
            <person name="Howarth C."/>
            <person name="Imamovic A."/>
            <person name="Larimer J."/>
            <person name="McCowan C."/>
            <person name="Murphy C."/>
            <person name="Pearson M."/>
            <person name="Priest M."/>
            <person name="Roberts A."/>
            <person name="Saif S."/>
            <person name="Shea T."/>
            <person name="Sykes S."/>
            <person name="Wortman J."/>
            <person name="Nusbaum C."/>
            <person name="Birren B."/>
        </authorList>
    </citation>
    <scope>NUCLEOTIDE SEQUENCE [LARGE SCALE GENOMIC DNA]</scope>
    <source>
        <strain evidence="2">CBS 10737</strain>
    </source>
</reference>
<accession>A0A1B9I846</accession>
<dbReference type="KEGG" id="kpin:30170814"/>
<keyword evidence="4" id="KW-1185">Reference proteome</keyword>
<evidence type="ECO:0000256" key="1">
    <source>
        <dbReference type="SAM" id="MobiDB-lite"/>
    </source>
</evidence>
<feature type="region of interest" description="Disordered" evidence="1">
    <location>
        <begin position="50"/>
        <end position="69"/>
    </location>
</feature>
<reference evidence="2" key="3">
    <citation type="submission" date="2016-07" db="EMBL/GenBank/DDBJ databases">
        <title>Evolution of pathogenesis and genome organization in the Tremellales.</title>
        <authorList>
            <person name="Cuomo C."/>
            <person name="Litvintseva A."/>
            <person name="Heitman J."/>
            <person name="Chen Y."/>
            <person name="Sun S."/>
            <person name="Springer D."/>
            <person name="Dromer F."/>
            <person name="Young S."/>
            <person name="Zeng Q."/>
            <person name="Chapman S."/>
            <person name="Gujja S."/>
            <person name="Saif S."/>
            <person name="Birren B."/>
        </authorList>
    </citation>
    <scope>NUCLEOTIDE SEQUENCE</scope>
    <source>
        <strain evidence="2">CBS 10737</strain>
    </source>
</reference>
<dbReference type="RefSeq" id="XP_019012949.1">
    <property type="nucleotide sequence ID" value="XM_019154209.1"/>
</dbReference>
<evidence type="ECO:0000313" key="2">
    <source>
        <dbReference type="EMBL" id="OCF51730.1"/>
    </source>
</evidence>
<dbReference type="EMBL" id="CP144524">
    <property type="protein sequence ID" value="WWC70953.1"/>
    <property type="molecule type" value="Genomic_DNA"/>
</dbReference>
<dbReference type="OrthoDB" id="185373at2759"/>
<sequence>MCFRLSRVLSSSIRTRHCSPLLWHEQHTNIPARRSIKAIAAFRTICSPPTLRKTQDSTPEGQLNAINPHRDSRQLLDDTSIPLRSLLDHYDLSIPIPKDQLPDLLSHHSTATDILALMPSVIAYMEDSKINIDDAVSLIQKLLAHLGKHQMYALLHPVVQLFTQRIEREITVYGPTMKIHDMLGRYKGFIQFLRFFSSKPSGLQHPLPLPVRREVFILVSHLIDMLESFPSSSDYRSQPHLSDQFLYYIFRRRFLTPELRKLLLKHTYRHDIELTPFQWQQCTFSAMDEEDTQSAEKYRLKWREMLNKKRQEGETGYFENTKESIPFSPEITVDSSVERGKLITSLIKDMVISRWNQSIKEIVRILGPHLTPIRRNAHLEVPNRLSPSLVKREQEFERANFDSRTLLQFSWSILLDRCSKDEKITTEALLEMAETLPGEAIIGHTLTPIMYGLIKRGEPLKAWEIWRDLIEREKTSSNSSKGLFVDRVTLAVATEACHAASNLDASVVLVDTWAKKTIPIEEEDDEWAGSIKLDNHNVNILLNLCRLGENPSIAFRLWEAALPRYGVFMDDISLNLLLDLARYSNEEPEDGALSNSQQSEMFRQRLRAIADEFSFRRRRKRSIENFSDNSELMEENSIDGVVREDYWAKGPTSILLDDLPNDVPERPWQKARSIFRQVVLGNWPFLKDVQSPLELAHQGMFDSIVSFFCSSSNEILDPTKQESKFKDTRNRIKIIESEIQLPDLNAKYTHIIPTSNTFKSYIALLGYYNLYSEIPTVLAWMKKLNIKPNWSTMCLALLHICENEGPRRWIKGFGKDGESDLVRDEEIIRSWLIDWLGSGDEWDNQKGKKRKIVPTEQDIAKSRRWLAERRRRMNA</sequence>
<organism evidence="2">
    <name type="scientific">Kwoniella pini CBS 10737</name>
    <dbReference type="NCBI Taxonomy" id="1296096"/>
    <lineage>
        <taxon>Eukaryota</taxon>
        <taxon>Fungi</taxon>
        <taxon>Dikarya</taxon>
        <taxon>Basidiomycota</taxon>
        <taxon>Agaricomycotina</taxon>
        <taxon>Tremellomycetes</taxon>
        <taxon>Tremellales</taxon>
        <taxon>Cryptococcaceae</taxon>
        <taxon>Kwoniella</taxon>
    </lineage>
</organism>
<proteinExistence type="predicted"/>
<dbReference type="Proteomes" id="UP000094020">
    <property type="component" value="Chromosome 6"/>
</dbReference>
<dbReference type="AlphaFoldDB" id="A0A1B9I846"/>
<evidence type="ECO:0000313" key="4">
    <source>
        <dbReference type="Proteomes" id="UP000094020"/>
    </source>
</evidence>
<gene>
    <name evidence="2" type="ORF">I206_02445</name>
    <name evidence="3" type="ORF">I206_104905</name>
</gene>
<dbReference type="GeneID" id="30170814"/>
<evidence type="ECO:0000313" key="3">
    <source>
        <dbReference type="EMBL" id="WWC70953.1"/>
    </source>
</evidence>
<protein>
    <submittedName>
        <fullName evidence="2">Uncharacterized protein</fullName>
    </submittedName>
</protein>
<reference evidence="3" key="2">
    <citation type="submission" date="2013-07" db="EMBL/GenBank/DDBJ databases">
        <authorList>
            <consortium name="The Broad Institute Genome Sequencing Platform"/>
            <person name="Cuomo C."/>
            <person name="Litvintseva A."/>
            <person name="Chen Y."/>
            <person name="Heitman J."/>
            <person name="Sun S."/>
            <person name="Springer D."/>
            <person name="Dromer F."/>
            <person name="Young S.K."/>
            <person name="Zeng Q."/>
            <person name="Gargeya S."/>
            <person name="Fitzgerald M."/>
            <person name="Abouelleil A."/>
            <person name="Alvarado L."/>
            <person name="Berlin A.M."/>
            <person name="Chapman S.B."/>
            <person name="Dewar J."/>
            <person name="Goldberg J."/>
            <person name="Griggs A."/>
            <person name="Gujja S."/>
            <person name="Hansen M."/>
            <person name="Howarth C."/>
            <person name="Imamovic A."/>
            <person name="Larimer J."/>
            <person name="McCowan C."/>
            <person name="Murphy C."/>
            <person name="Pearson M."/>
            <person name="Priest M."/>
            <person name="Roberts A."/>
            <person name="Saif S."/>
            <person name="Shea T."/>
            <person name="Sykes S."/>
            <person name="Wortman J."/>
            <person name="Nusbaum C."/>
            <person name="Birren B."/>
        </authorList>
    </citation>
    <scope>NUCLEOTIDE SEQUENCE</scope>
    <source>
        <strain evidence="3">CBS 10737</strain>
    </source>
</reference>
<feature type="compositionally biased region" description="Polar residues" evidence="1">
    <location>
        <begin position="56"/>
        <end position="65"/>
    </location>
</feature>
<dbReference type="EMBL" id="KV700115">
    <property type="protein sequence ID" value="OCF51730.1"/>
    <property type="molecule type" value="Genomic_DNA"/>
</dbReference>